<dbReference type="AlphaFoldDB" id="A0A4R6G8Z8"/>
<dbReference type="PROSITE" id="PS00860">
    <property type="entry name" value="GTP_CYCLOHYDROL_1_2"/>
    <property type="match status" value="1"/>
</dbReference>
<evidence type="ECO:0000313" key="8">
    <source>
        <dbReference type="EMBL" id="TDN90315.1"/>
    </source>
</evidence>
<dbReference type="PANTHER" id="PTHR11109">
    <property type="entry name" value="GTP CYCLOHYDROLASE I"/>
    <property type="match status" value="1"/>
</dbReference>
<evidence type="ECO:0000256" key="4">
    <source>
        <dbReference type="ARBA" id="ARBA00022563"/>
    </source>
</evidence>
<dbReference type="SUPFAM" id="SSF55620">
    <property type="entry name" value="Tetrahydrobiopterin biosynthesis enzymes-like"/>
    <property type="match status" value="1"/>
</dbReference>
<comment type="catalytic activity">
    <reaction evidence="1 6">
        <text>GTP + H2O = 7,8-dihydroneopterin 3'-triphosphate + formate + H(+)</text>
        <dbReference type="Rhea" id="RHEA:17473"/>
        <dbReference type="ChEBI" id="CHEBI:15377"/>
        <dbReference type="ChEBI" id="CHEBI:15378"/>
        <dbReference type="ChEBI" id="CHEBI:15740"/>
        <dbReference type="ChEBI" id="CHEBI:37565"/>
        <dbReference type="ChEBI" id="CHEBI:58462"/>
        <dbReference type="EC" id="3.5.4.16"/>
    </reaction>
</comment>
<dbReference type="NCBIfam" id="NF006825">
    <property type="entry name" value="PRK09347.1-2"/>
    <property type="match status" value="1"/>
</dbReference>
<dbReference type="InterPro" id="IPR001474">
    <property type="entry name" value="GTP_CycHdrlase_I"/>
</dbReference>
<evidence type="ECO:0000259" key="7">
    <source>
        <dbReference type="Pfam" id="PF01227"/>
    </source>
</evidence>
<dbReference type="GO" id="GO:0006729">
    <property type="term" value="P:tetrahydrobiopterin biosynthetic process"/>
    <property type="evidence" value="ECO:0007669"/>
    <property type="project" value="TreeGrafter"/>
</dbReference>
<comment type="subunit">
    <text evidence="6">Homopolymer.</text>
</comment>
<sequence length="209" mass="23863">MKIHPLDEHLLHTRPTALAEIKDDDFSEHDWRRLLIHLGENPKRQGLQDTPRRVQKAWQHWTAGYAQNPAEILKVFEDGAEQYNELIVVRGIPVYSHCEHHLAPFFGTATIGYTPNGKIVGLSKLTRLVDCFARRLQVQERLTIQIAETLMEHVQPLSVGVVIRCRHMCMESRGIQTPGEETVTSALLGEMRSNLGLRSEFLSLAREKN</sequence>
<dbReference type="Gene3D" id="1.10.286.10">
    <property type="match status" value="1"/>
</dbReference>
<dbReference type="UniPathway" id="UPA00848">
    <property type="reaction ID" value="UER00151"/>
</dbReference>
<evidence type="ECO:0000256" key="6">
    <source>
        <dbReference type="HAMAP-Rule" id="MF_00223"/>
    </source>
</evidence>
<protein>
    <recommendedName>
        <fullName evidence="6">GTP cyclohydrolase 1</fullName>
        <ecNumber evidence="6">3.5.4.16</ecNumber>
    </recommendedName>
    <alternativeName>
        <fullName evidence="6">GTP cyclohydrolase I</fullName>
        <shortName evidence="6">GTP-CH-I</shortName>
    </alternativeName>
</protein>
<dbReference type="GO" id="GO:0008270">
    <property type="term" value="F:zinc ion binding"/>
    <property type="evidence" value="ECO:0007669"/>
    <property type="project" value="UniProtKB-UniRule"/>
</dbReference>
<dbReference type="RefSeq" id="WP_181666446.1">
    <property type="nucleotide sequence ID" value="NZ_PTLZ01000002.1"/>
</dbReference>
<organism evidence="8 9">
    <name type="scientific">Herminiimonas fonticola</name>
    <dbReference type="NCBI Taxonomy" id="303380"/>
    <lineage>
        <taxon>Bacteria</taxon>
        <taxon>Pseudomonadati</taxon>
        <taxon>Pseudomonadota</taxon>
        <taxon>Betaproteobacteria</taxon>
        <taxon>Burkholderiales</taxon>
        <taxon>Oxalobacteraceae</taxon>
        <taxon>Herminiimonas</taxon>
    </lineage>
</organism>
<keyword evidence="9" id="KW-1185">Reference proteome</keyword>
<dbReference type="Pfam" id="PF01227">
    <property type="entry name" value="GTP_cyclohydroI"/>
    <property type="match status" value="1"/>
</dbReference>
<comment type="caution">
    <text evidence="8">The sequence shown here is derived from an EMBL/GenBank/DDBJ whole genome shotgun (WGS) entry which is preliminary data.</text>
</comment>
<dbReference type="GO" id="GO:0005737">
    <property type="term" value="C:cytoplasm"/>
    <property type="evidence" value="ECO:0007669"/>
    <property type="project" value="TreeGrafter"/>
</dbReference>
<evidence type="ECO:0000256" key="1">
    <source>
        <dbReference type="ARBA" id="ARBA00001052"/>
    </source>
</evidence>
<comment type="pathway">
    <text evidence="2 6">Cofactor biosynthesis; 7,8-dihydroneopterin triphosphate biosynthesis; 7,8-dihydroneopterin triphosphate from GTP: step 1/1.</text>
</comment>
<dbReference type="EC" id="3.5.4.16" evidence="6"/>
<feature type="binding site" evidence="6">
    <location>
        <position position="101"/>
    </location>
    <ligand>
        <name>Zn(2+)</name>
        <dbReference type="ChEBI" id="CHEBI:29105"/>
    </ligand>
</feature>
<gene>
    <name evidence="6" type="primary">folE</name>
    <name evidence="8" type="ORF">EV677_2392</name>
</gene>
<evidence type="ECO:0000256" key="3">
    <source>
        <dbReference type="ARBA" id="ARBA00008085"/>
    </source>
</evidence>
<dbReference type="NCBIfam" id="TIGR00063">
    <property type="entry name" value="folE"/>
    <property type="match status" value="1"/>
</dbReference>
<accession>A0A4R6G8Z8</accession>
<dbReference type="GO" id="GO:0005525">
    <property type="term" value="F:GTP binding"/>
    <property type="evidence" value="ECO:0007669"/>
    <property type="project" value="UniProtKB-KW"/>
</dbReference>
<dbReference type="GO" id="GO:0046654">
    <property type="term" value="P:tetrahydrofolate biosynthetic process"/>
    <property type="evidence" value="ECO:0007669"/>
    <property type="project" value="UniProtKB-UniRule"/>
</dbReference>
<evidence type="ECO:0000256" key="2">
    <source>
        <dbReference type="ARBA" id="ARBA00005080"/>
    </source>
</evidence>
<dbReference type="GO" id="GO:0003934">
    <property type="term" value="F:GTP cyclohydrolase I activity"/>
    <property type="evidence" value="ECO:0007669"/>
    <property type="project" value="UniProtKB-UniRule"/>
</dbReference>
<dbReference type="Gene3D" id="3.30.1130.10">
    <property type="match status" value="1"/>
</dbReference>
<dbReference type="HAMAP" id="MF_00223">
    <property type="entry name" value="FolE"/>
    <property type="match status" value="1"/>
</dbReference>
<feature type="binding site" evidence="6">
    <location>
        <position position="169"/>
    </location>
    <ligand>
        <name>Zn(2+)</name>
        <dbReference type="ChEBI" id="CHEBI:29105"/>
    </ligand>
</feature>
<dbReference type="NCBIfam" id="NF006826">
    <property type="entry name" value="PRK09347.1-3"/>
    <property type="match status" value="1"/>
</dbReference>
<dbReference type="Proteomes" id="UP000294737">
    <property type="component" value="Unassembled WGS sequence"/>
</dbReference>
<evidence type="ECO:0000256" key="5">
    <source>
        <dbReference type="ARBA" id="ARBA00022801"/>
    </source>
</evidence>
<dbReference type="InterPro" id="IPR020602">
    <property type="entry name" value="GTP_CycHdrlase_I_dom"/>
</dbReference>
<keyword evidence="6" id="KW-0479">Metal-binding</keyword>
<dbReference type="InterPro" id="IPR018234">
    <property type="entry name" value="GTP_CycHdrlase_I_CS"/>
</dbReference>
<dbReference type="PROSITE" id="PS00859">
    <property type="entry name" value="GTP_CYCLOHYDROL_1_1"/>
    <property type="match status" value="1"/>
</dbReference>
<dbReference type="GO" id="GO:0006730">
    <property type="term" value="P:one-carbon metabolic process"/>
    <property type="evidence" value="ECO:0007669"/>
    <property type="project" value="UniProtKB-UniRule"/>
</dbReference>
<feature type="domain" description="GTP cyclohydrolase I" evidence="7">
    <location>
        <begin position="28"/>
        <end position="205"/>
    </location>
</feature>
<keyword evidence="6" id="KW-0547">Nucleotide-binding</keyword>
<reference evidence="8 9" key="1">
    <citation type="submission" date="2019-03" db="EMBL/GenBank/DDBJ databases">
        <title>Genomic Encyclopedia of Type Strains, Phase IV (KMG-IV): sequencing the most valuable type-strain genomes for metagenomic binning, comparative biology and taxonomic classification.</title>
        <authorList>
            <person name="Goeker M."/>
        </authorList>
    </citation>
    <scope>NUCLEOTIDE SEQUENCE [LARGE SCALE GENOMIC DNA]</scope>
    <source>
        <strain evidence="8 9">DSM 18555</strain>
    </source>
</reference>
<dbReference type="InterPro" id="IPR043133">
    <property type="entry name" value="GTP-CH-I_C/QueF"/>
</dbReference>
<name>A0A4R6G8Z8_9BURK</name>
<keyword evidence="5 6" id="KW-0378">Hydrolase</keyword>
<dbReference type="FunFam" id="3.30.1130.10:FF:000001">
    <property type="entry name" value="GTP cyclohydrolase 1"/>
    <property type="match status" value="1"/>
</dbReference>
<comment type="similarity">
    <text evidence="3 6">Belongs to the GTP cyclohydrolase I family.</text>
</comment>
<evidence type="ECO:0000313" key="9">
    <source>
        <dbReference type="Proteomes" id="UP000294737"/>
    </source>
</evidence>
<dbReference type="EMBL" id="SNWF01000005">
    <property type="protein sequence ID" value="TDN90315.1"/>
    <property type="molecule type" value="Genomic_DNA"/>
</dbReference>
<feature type="binding site" evidence="6">
    <location>
        <position position="98"/>
    </location>
    <ligand>
        <name>Zn(2+)</name>
        <dbReference type="ChEBI" id="CHEBI:29105"/>
    </ligand>
</feature>
<dbReference type="InterPro" id="IPR043134">
    <property type="entry name" value="GTP-CH-I_N"/>
</dbReference>
<proteinExistence type="inferred from homology"/>
<keyword evidence="6" id="KW-0342">GTP-binding</keyword>
<keyword evidence="4 6" id="KW-0554">One-carbon metabolism</keyword>
<keyword evidence="6" id="KW-0862">Zinc</keyword>
<dbReference type="PANTHER" id="PTHR11109:SF7">
    <property type="entry name" value="GTP CYCLOHYDROLASE 1"/>
    <property type="match status" value="1"/>
</dbReference>